<feature type="domain" description="F-box" evidence="2">
    <location>
        <begin position="117"/>
        <end position="166"/>
    </location>
</feature>
<dbReference type="AlphaFoldDB" id="A0A0C3AIB2"/>
<feature type="coiled-coil region" evidence="1">
    <location>
        <begin position="40"/>
        <end position="74"/>
    </location>
</feature>
<evidence type="ECO:0000313" key="4">
    <source>
        <dbReference type="Proteomes" id="UP000054097"/>
    </source>
</evidence>
<dbReference type="Pfam" id="PF12937">
    <property type="entry name" value="F-box-like"/>
    <property type="match status" value="1"/>
</dbReference>
<evidence type="ECO:0000259" key="2">
    <source>
        <dbReference type="Pfam" id="PF12937"/>
    </source>
</evidence>
<gene>
    <name evidence="3" type="ORF">M408DRAFT_233258</name>
</gene>
<dbReference type="STRING" id="933852.A0A0C3AIB2"/>
<dbReference type="Gene3D" id="1.20.1280.50">
    <property type="match status" value="1"/>
</dbReference>
<dbReference type="EMBL" id="KN824324">
    <property type="protein sequence ID" value="KIM24395.1"/>
    <property type="molecule type" value="Genomic_DNA"/>
</dbReference>
<evidence type="ECO:0000256" key="1">
    <source>
        <dbReference type="SAM" id="Coils"/>
    </source>
</evidence>
<dbReference type="InterPro" id="IPR001810">
    <property type="entry name" value="F-box_dom"/>
</dbReference>
<protein>
    <recommendedName>
        <fullName evidence="2">F-box domain-containing protein</fullName>
    </recommendedName>
</protein>
<reference evidence="4" key="2">
    <citation type="submission" date="2015-01" db="EMBL/GenBank/DDBJ databases">
        <title>Evolutionary Origins and Diversification of the Mycorrhizal Mutualists.</title>
        <authorList>
            <consortium name="DOE Joint Genome Institute"/>
            <consortium name="Mycorrhizal Genomics Consortium"/>
            <person name="Kohler A."/>
            <person name="Kuo A."/>
            <person name="Nagy L.G."/>
            <person name="Floudas D."/>
            <person name="Copeland A."/>
            <person name="Barry K.W."/>
            <person name="Cichocki N."/>
            <person name="Veneault-Fourrey C."/>
            <person name="LaButti K."/>
            <person name="Lindquist E.A."/>
            <person name="Lipzen A."/>
            <person name="Lundell T."/>
            <person name="Morin E."/>
            <person name="Murat C."/>
            <person name="Riley R."/>
            <person name="Ohm R."/>
            <person name="Sun H."/>
            <person name="Tunlid A."/>
            <person name="Henrissat B."/>
            <person name="Grigoriev I.V."/>
            <person name="Hibbett D.S."/>
            <person name="Martin F."/>
        </authorList>
    </citation>
    <scope>NUCLEOTIDE SEQUENCE [LARGE SCALE GENOMIC DNA]</scope>
    <source>
        <strain evidence="4">MAFF 305830</strain>
    </source>
</reference>
<accession>A0A0C3AIB2</accession>
<keyword evidence="1" id="KW-0175">Coiled coil</keyword>
<sequence>MDHQNDIIIPDYTLTSEQDPNLGKNRVPTNAELVRLKALAGMHSRLLSNLKEEIRQAERAHDVLVAQYQQQIKELEGTQSTLHESKKALQLMHDQCSTIQMQNDRINGMTHPIRRYPPDLLQRVFQCIYDEQEESNRLQVTLGLSHVCKWWRKIVHDSPRLWSRISYAMHKTGPGIASFWDFVIPRMKAVPPVIVIKGLNSAEATMLKYCGLQRIPFIKILGVNLSLHNQFDHLHRLSQQLRGTKLEALEINLKHKEPVSDPPPQTIWDIGHFLGTYNPPAELHLVAPCVLRLTPSDQFKDITTLSLEDFVQVDLSSLLSLFSQLHDLRLLNPCYQHI</sequence>
<name>A0A0C3AIB2_SERVB</name>
<dbReference type="HOGENOM" id="CLU_032935_0_0_1"/>
<organism evidence="3 4">
    <name type="scientific">Serendipita vermifera MAFF 305830</name>
    <dbReference type="NCBI Taxonomy" id="933852"/>
    <lineage>
        <taxon>Eukaryota</taxon>
        <taxon>Fungi</taxon>
        <taxon>Dikarya</taxon>
        <taxon>Basidiomycota</taxon>
        <taxon>Agaricomycotina</taxon>
        <taxon>Agaricomycetes</taxon>
        <taxon>Sebacinales</taxon>
        <taxon>Serendipitaceae</taxon>
        <taxon>Serendipita</taxon>
    </lineage>
</organism>
<dbReference type="OrthoDB" id="2884925at2759"/>
<dbReference type="Proteomes" id="UP000054097">
    <property type="component" value="Unassembled WGS sequence"/>
</dbReference>
<keyword evidence="4" id="KW-1185">Reference proteome</keyword>
<evidence type="ECO:0000313" key="3">
    <source>
        <dbReference type="EMBL" id="KIM24395.1"/>
    </source>
</evidence>
<proteinExistence type="predicted"/>
<reference evidence="3 4" key="1">
    <citation type="submission" date="2014-04" db="EMBL/GenBank/DDBJ databases">
        <authorList>
            <consortium name="DOE Joint Genome Institute"/>
            <person name="Kuo A."/>
            <person name="Zuccaro A."/>
            <person name="Kohler A."/>
            <person name="Nagy L.G."/>
            <person name="Floudas D."/>
            <person name="Copeland A."/>
            <person name="Barry K.W."/>
            <person name="Cichocki N."/>
            <person name="Veneault-Fourrey C."/>
            <person name="LaButti K."/>
            <person name="Lindquist E.A."/>
            <person name="Lipzen A."/>
            <person name="Lundell T."/>
            <person name="Morin E."/>
            <person name="Murat C."/>
            <person name="Sun H."/>
            <person name="Tunlid A."/>
            <person name="Henrissat B."/>
            <person name="Grigoriev I.V."/>
            <person name="Hibbett D.S."/>
            <person name="Martin F."/>
            <person name="Nordberg H.P."/>
            <person name="Cantor M.N."/>
            <person name="Hua S.X."/>
        </authorList>
    </citation>
    <scope>NUCLEOTIDE SEQUENCE [LARGE SCALE GENOMIC DNA]</scope>
    <source>
        <strain evidence="3 4">MAFF 305830</strain>
    </source>
</reference>